<dbReference type="GO" id="GO:0003723">
    <property type="term" value="F:RNA binding"/>
    <property type="evidence" value="ECO:0007669"/>
    <property type="project" value="InterPro"/>
</dbReference>
<dbReference type="SUPFAM" id="SSF55315">
    <property type="entry name" value="L30e-like"/>
    <property type="match status" value="1"/>
</dbReference>
<dbReference type="GO" id="GO:0006396">
    <property type="term" value="P:RNA processing"/>
    <property type="evidence" value="ECO:0007669"/>
    <property type="project" value="InterPro"/>
</dbReference>
<sequence>METLTSSQNSQYKLALKLSQSRRERSKSGLTLLDGAHLLAAWLDAGQALQTVFVTAAGAQKPEITTLLSRCESQGVKCLVLADALFESLSELPSHSGILALVAIPAQQVPRHDGLCLLLDGVQDPGNVGAILRTAHAAGVDQVWLSAACADIWSPKVLRAGMGAQVVLPCIENADLPTLAQQFRGKIAASLLDEAAQDLYASDLRGDLALVMGSEGLGVSPQMAQLADTKILIPMQVGIESLNVGHAAAICLYEIVRQRR</sequence>
<protein>
    <submittedName>
        <fullName evidence="5">RNA methyltransferase</fullName>
    </submittedName>
</protein>
<evidence type="ECO:0000256" key="2">
    <source>
        <dbReference type="ARBA" id="ARBA00022603"/>
    </source>
</evidence>
<dbReference type="SUPFAM" id="SSF75217">
    <property type="entry name" value="alpha/beta knot"/>
    <property type="match status" value="1"/>
</dbReference>
<dbReference type="AlphaFoldDB" id="A0AAU7FAV7"/>
<dbReference type="SMART" id="SM00967">
    <property type="entry name" value="SpoU_sub_bind"/>
    <property type="match status" value="1"/>
</dbReference>
<dbReference type="InterPro" id="IPR029064">
    <property type="entry name" value="Ribosomal_eL30-like_sf"/>
</dbReference>
<dbReference type="RefSeq" id="WP_348945147.1">
    <property type="nucleotide sequence ID" value="NZ_CP157355.1"/>
</dbReference>
<dbReference type="InterPro" id="IPR029026">
    <property type="entry name" value="tRNA_m1G_MTases_N"/>
</dbReference>
<dbReference type="InterPro" id="IPR029028">
    <property type="entry name" value="Alpha/beta_knot_MTases"/>
</dbReference>
<dbReference type="GO" id="GO:0032259">
    <property type="term" value="P:methylation"/>
    <property type="evidence" value="ECO:0007669"/>
    <property type="project" value="UniProtKB-KW"/>
</dbReference>
<evidence type="ECO:0000259" key="4">
    <source>
        <dbReference type="SMART" id="SM00967"/>
    </source>
</evidence>
<dbReference type="InterPro" id="IPR013123">
    <property type="entry name" value="SpoU_subst-bd"/>
</dbReference>
<proteinExistence type="inferred from homology"/>
<dbReference type="Pfam" id="PF22435">
    <property type="entry name" value="MRM3-like_sub_bind"/>
    <property type="match status" value="1"/>
</dbReference>
<dbReference type="InterPro" id="IPR053888">
    <property type="entry name" value="MRM3-like_sub_bind"/>
</dbReference>
<name>A0AAU7FAV7_9NEIS</name>
<accession>A0AAU7FAV7</accession>
<reference evidence="5" key="1">
    <citation type="submission" date="2024-05" db="EMBL/GenBank/DDBJ databases">
        <authorList>
            <person name="Yang L."/>
            <person name="Pan L."/>
        </authorList>
    </citation>
    <scope>NUCLEOTIDE SEQUENCE</scope>
    <source>
        <strain evidence="5">FCG-7</strain>
    </source>
</reference>
<dbReference type="InterPro" id="IPR001537">
    <property type="entry name" value="SpoU_MeTrfase"/>
</dbReference>
<comment type="similarity">
    <text evidence="1">Belongs to the class IV-like SAM-binding methyltransferase superfamily. RNA methyltransferase TrmH family.</text>
</comment>
<dbReference type="Gene3D" id="3.30.1330.30">
    <property type="match status" value="1"/>
</dbReference>
<gene>
    <name evidence="5" type="ORF">ABHF33_00600</name>
</gene>
<dbReference type="EMBL" id="CP157355">
    <property type="protein sequence ID" value="XBM00818.1"/>
    <property type="molecule type" value="Genomic_DNA"/>
</dbReference>
<dbReference type="Gene3D" id="3.40.1280.10">
    <property type="match status" value="1"/>
</dbReference>
<dbReference type="InterPro" id="IPR051259">
    <property type="entry name" value="rRNA_Methyltransferase"/>
</dbReference>
<dbReference type="Pfam" id="PF00588">
    <property type="entry name" value="SpoU_methylase"/>
    <property type="match status" value="1"/>
</dbReference>
<evidence type="ECO:0000256" key="1">
    <source>
        <dbReference type="ARBA" id="ARBA00007228"/>
    </source>
</evidence>
<dbReference type="GO" id="GO:0008173">
    <property type="term" value="F:RNA methyltransferase activity"/>
    <property type="evidence" value="ECO:0007669"/>
    <property type="project" value="InterPro"/>
</dbReference>
<feature type="domain" description="RNA 2-O ribose methyltransferase substrate binding" evidence="4">
    <location>
        <begin position="32"/>
        <end position="108"/>
    </location>
</feature>
<dbReference type="GO" id="GO:0005737">
    <property type="term" value="C:cytoplasm"/>
    <property type="evidence" value="ECO:0007669"/>
    <property type="project" value="UniProtKB-ARBA"/>
</dbReference>
<evidence type="ECO:0000313" key="5">
    <source>
        <dbReference type="EMBL" id="XBM00818.1"/>
    </source>
</evidence>
<keyword evidence="2 5" id="KW-0489">Methyltransferase</keyword>
<evidence type="ECO:0000256" key="3">
    <source>
        <dbReference type="ARBA" id="ARBA00022679"/>
    </source>
</evidence>
<keyword evidence="3" id="KW-0808">Transferase</keyword>
<dbReference type="CDD" id="cd18095">
    <property type="entry name" value="SpoU-like_rRNA-MTase"/>
    <property type="match status" value="1"/>
</dbReference>
<dbReference type="PANTHER" id="PTHR43191">
    <property type="entry name" value="RRNA METHYLTRANSFERASE 3"/>
    <property type="match status" value="1"/>
</dbReference>
<dbReference type="KEGG" id="cmav:ABHF33_00600"/>
<dbReference type="PANTHER" id="PTHR43191:SF2">
    <property type="entry name" value="RRNA METHYLTRANSFERASE 3, MITOCHONDRIAL"/>
    <property type="match status" value="1"/>
</dbReference>
<organism evidence="5">
    <name type="scientific">Chitinibacter mangrovi</name>
    <dbReference type="NCBI Taxonomy" id="3153927"/>
    <lineage>
        <taxon>Bacteria</taxon>
        <taxon>Pseudomonadati</taxon>
        <taxon>Pseudomonadota</taxon>
        <taxon>Betaproteobacteria</taxon>
        <taxon>Neisseriales</taxon>
        <taxon>Chitinibacteraceae</taxon>
        <taxon>Chitinibacter</taxon>
    </lineage>
</organism>